<comment type="caution">
    <text evidence="1">The sequence shown here is derived from an EMBL/GenBank/DDBJ whole genome shotgun (WGS) entry which is preliminary data.</text>
</comment>
<evidence type="ECO:0000313" key="2">
    <source>
        <dbReference type="EMBL" id="KAB7504585.1"/>
    </source>
</evidence>
<keyword evidence="3" id="KW-1185">Reference proteome</keyword>
<organism evidence="1 3">
    <name type="scientific">Armadillidium nasatum</name>
    <dbReference type="NCBI Taxonomy" id="96803"/>
    <lineage>
        <taxon>Eukaryota</taxon>
        <taxon>Metazoa</taxon>
        <taxon>Ecdysozoa</taxon>
        <taxon>Arthropoda</taxon>
        <taxon>Crustacea</taxon>
        <taxon>Multicrustacea</taxon>
        <taxon>Malacostraca</taxon>
        <taxon>Eumalacostraca</taxon>
        <taxon>Peracarida</taxon>
        <taxon>Isopoda</taxon>
        <taxon>Oniscidea</taxon>
        <taxon>Crinocheta</taxon>
        <taxon>Armadillidiidae</taxon>
        <taxon>Armadillidium</taxon>
    </lineage>
</organism>
<evidence type="ECO:0000313" key="3">
    <source>
        <dbReference type="Proteomes" id="UP000326759"/>
    </source>
</evidence>
<protein>
    <submittedName>
        <fullName evidence="1">Uncharacterized protein</fullName>
    </submittedName>
</protein>
<dbReference type="EMBL" id="SEYY01019451">
    <property type="protein sequence ID" value="KAB7498250.1"/>
    <property type="molecule type" value="Genomic_DNA"/>
</dbReference>
<dbReference type="EMBL" id="SEYY01002804">
    <property type="protein sequence ID" value="KAB7504585.1"/>
    <property type="molecule type" value="Genomic_DNA"/>
</dbReference>
<proteinExistence type="predicted"/>
<gene>
    <name evidence="1" type="ORF">Anas_07434</name>
    <name evidence="2" type="ORF">Anas_12286</name>
</gene>
<dbReference type="Proteomes" id="UP000326759">
    <property type="component" value="Unassembled WGS sequence"/>
</dbReference>
<evidence type="ECO:0000313" key="1">
    <source>
        <dbReference type="EMBL" id="KAB7498250.1"/>
    </source>
</evidence>
<dbReference type="AlphaFoldDB" id="A0A5N5T010"/>
<feature type="non-terminal residue" evidence="1">
    <location>
        <position position="1"/>
    </location>
</feature>
<name>A0A5N5T010_9CRUS</name>
<reference evidence="1 3" key="1">
    <citation type="journal article" date="2019" name="PLoS Biol.">
        <title>Sex chromosomes control vertical transmission of feminizing Wolbachia symbionts in an isopod.</title>
        <authorList>
            <person name="Becking T."/>
            <person name="Chebbi M.A."/>
            <person name="Giraud I."/>
            <person name="Moumen B."/>
            <person name="Laverre T."/>
            <person name="Caubet Y."/>
            <person name="Peccoud J."/>
            <person name="Gilbert C."/>
            <person name="Cordaux R."/>
        </authorList>
    </citation>
    <scope>NUCLEOTIDE SEQUENCE [LARGE SCALE GENOMIC DNA]</scope>
    <source>
        <strain evidence="1">ANa2</strain>
        <tissue evidence="1">Whole body excluding digestive tract and cuticle</tissue>
    </source>
</reference>
<accession>A0A5N5T010</accession>
<sequence length="195" mass="22845">DATDSIPISPKFKRNLWHRYLNDVNDNNESKILSEIDCQPCKNRDINYTDNNSLKNKISFLSNKLYFRNNGDESHSDAESANKCNKVFHTKNSNVYLLPYHDTMLFKTKDNRKDEYIIRNTTPTQSTQNTVSQHLNVLNINQKNEESKSCFRSKRRLQMSHPYMKQNQAYSRGADRSLDEMDAAYSLMNLFNRSS</sequence>